<dbReference type="KEGG" id="pcat:Pcatena_10750"/>
<dbReference type="EMBL" id="AP019367">
    <property type="protein sequence ID" value="BBH50488.1"/>
    <property type="molecule type" value="Genomic_DNA"/>
</dbReference>
<proteinExistence type="predicted"/>
<feature type="compositionally biased region" description="Polar residues" evidence="1">
    <location>
        <begin position="21"/>
        <end position="35"/>
    </location>
</feature>
<feature type="region of interest" description="Disordered" evidence="1">
    <location>
        <begin position="1"/>
        <end position="52"/>
    </location>
</feature>
<evidence type="ECO:0000256" key="1">
    <source>
        <dbReference type="SAM" id="MobiDB-lite"/>
    </source>
</evidence>
<accession>A0A3G9JYI1</accession>
<dbReference type="Proteomes" id="UP000273154">
    <property type="component" value="Chromosome"/>
</dbReference>
<organism evidence="2 3">
    <name type="scientific">Parolsenella catena</name>
    <dbReference type="NCBI Taxonomy" id="2003188"/>
    <lineage>
        <taxon>Bacteria</taxon>
        <taxon>Bacillati</taxon>
        <taxon>Actinomycetota</taxon>
        <taxon>Coriobacteriia</taxon>
        <taxon>Coriobacteriales</taxon>
        <taxon>Atopobiaceae</taxon>
        <taxon>Parolsenella</taxon>
    </lineage>
</organism>
<evidence type="ECO:0000313" key="3">
    <source>
        <dbReference type="Proteomes" id="UP000273154"/>
    </source>
</evidence>
<evidence type="ECO:0000313" key="2">
    <source>
        <dbReference type="EMBL" id="BBH50488.1"/>
    </source>
</evidence>
<protein>
    <submittedName>
        <fullName evidence="2">Uncharacterized protein</fullName>
    </submittedName>
</protein>
<name>A0A3G9JYI1_9ACTN</name>
<reference evidence="3" key="1">
    <citation type="submission" date="2018-11" db="EMBL/GenBank/DDBJ databases">
        <title>Comparative genomics of Parolsenella catena and Libanicoccus massiliensis: Reclassification of Libanicoccus massiliensis as Parolsenella massiliensis comb. nov.</title>
        <authorList>
            <person name="Sakamoto M."/>
            <person name="Ikeyama N."/>
            <person name="Murakami T."/>
            <person name="Mori H."/>
            <person name="Yuki M."/>
            <person name="Ohkuma M."/>
        </authorList>
    </citation>
    <scope>NUCLEOTIDE SEQUENCE [LARGE SCALE GENOMIC DNA]</scope>
    <source>
        <strain evidence="3">JCM 31932</strain>
    </source>
</reference>
<dbReference type="AlphaFoldDB" id="A0A3G9JYI1"/>
<gene>
    <name evidence="2" type="ORF">Pcatena_10750</name>
</gene>
<sequence>MTAAEVGHGVVGPHIVAPPTVETTDATPSNSVSKSTRAEPKARNPLSHLGEGGVVSGAFISQHLVMSEWRAGRETQL</sequence>
<keyword evidence="3" id="KW-1185">Reference proteome</keyword>